<evidence type="ECO:0000313" key="2">
    <source>
        <dbReference type="Proteomes" id="UP000738431"/>
    </source>
</evidence>
<dbReference type="Proteomes" id="UP000738431">
    <property type="component" value="Chromosome"/>
</dbReference>
<evidence type="ECO:0008006" key="3">
    <source>
        <dbReference type="Google" id="ProtNLM"/>
    </source>
</evidence>
<sequence>MNLTDARTLITRCAERMDTLGGGVVFDEWAVVTLGAGGAKLAAYAGPRVESFRRRFNADIRPLQAELEGRQLQVGEFAFAPQAEGTAYDACVRIGRGAYLWWNNTQATLEDIRARGSWLPAQKVFADLCEVFRSDPLEQE</sequence>
<organism evidence="1 2">
    <name type="scientific">Actomonas aquatica</name>
    <dbReference type="NCBI Taxonomy" id="2866162"/>
    <lineage>
        <taxon>Bacteria</taxon>
        <taxon>Pseudomonadati</taxon>
        <taxon>Verrucomicrobiota</taxon>
        <taxon>Opitutia</taxon>
        <taxon>Opitutales</taxon>
        <taxon>Opitutaceae</taxon>
        <taxon>Actomonas</taxon>
    </lineage>
</organism>
<dbReference type="RefSeq" id="WP_221031649.1">
    <property type="nucleotide sequence ID" value="NZ_CP139781.1"/>
</dbReference>
<name>A0ABZ1C367_9BACT</name>
<reference evidence="1 2" key="2">
    <citation type="submission" date="2023-12" db="EMBL/GenBank/DDBJ databases">
        <title>Description of an unclassified Opitutus bacterium of Verrucomicrobiota.</title>
        <authorList>
            <person name="Zhang D.-F."/>
        </authorList>
    </citation>
    <scope>NUCLEOTIDE SEQUENCE [LARGE SCALE GENOMIC DNA]</scope>
    <source>
        <strain evidence="1 2">WL0086</strain>
    </source>
</reference>
<keyword evidence="2" id="KW-1185">Reference proteome</keyword>
<reference evidence="1 2" key="1">
    <citation type="submission" date="2021-08" db="EMBL/GenBank/DDBJ databases">
        <authorList>
            <person name="Zhang D."/>
            <person name="Zhang A."/>
            <person name="Wang L."/>
        </authorList>
    </citation>
    <scope>NUCLEOTIDE SEQUENCE [LARGE SCALE GENOMIC DNA]</scope>
    <source>
        <strain evidence="1 2">WL0086</strain>
    </source>
</reference>
<protein>
    <recommendedName>
        <fullName evidence="3">SnoaL-like domain-containing protein</fullName>
    </recommendedName>
</protein>
<evidence type="ECO:0000313" key="1">
    <source>
        <dbReference type="EMBL" id="WRQ86142.1"/>
    </source>
</evidence>
<gene>
    <name evidence="1" type="ORF">K1X11_015105</name>
</gene>
<dbReference type="EMBL" id="CP139781">
    <property type="protein sequence ID" value="WRQ86142.1"/>
    <property type="molecule type" value="Genomic_DNA"/>
</dbReference>
<accession>A0ABZ1C367</accession>
<proteinExistence type="predicted"/>